<dbReference type="InterPro" id="IPR056264">
    <property type="entry name" value="R2_ABCA1-4-like"/>
</dbReference>
<dbReference type="PROSITE" id="PS00211">
    <property type="entry name" value="ABC_TRANSPORTER_1"/>
    <property type="match status" value="2"/>
</dbReference>
<feature type="compositionally biased region" description="Polar residues" evidence="10">
    <location>
        <begin position="2557"/>
        <end position="2577"/>
    </location>
</feature>
<feature type="transmembrane region" description="Helical" evidence="11">
    <location>
        <begin position="887"/>
        <end position="908"/>
    </location>
</feature>
<evidence type="ECO:0000256" key="1">
    <source>
        <dbReference type="ARBA" id="ARBA00004141"/>
    </source>
</evidence>
<keyword evidence="7" id="KW-0067">ATP-binding</keyword>
<dbReference type="SUPFAM" id="SSF52540">
    <property type="entry name" value="P-loop containing nucleoside triphosphate hydrolases"/>
    <property type="match status" value="2"/>
</dbReference>
<name>A0ABP0EVA4_CLALP</name>
<feature type="transmembrane region" description="Helical" evidence="11">
    <location>
        <begin position="816"/>
        <end position="838"/>
    </location>
</feature>
<evidence type="ECO:0000313" key="13">
    <source>
        <dbReference type="EMBL" id="CAK8671315.1"/>
    </source>
</evidence>
<keyword evidence="6" id="KW-0547">Nucleotide-binding</keyword>
<feature type="compositionally biased region" description="Polar residues" evidence="10">
    <location>
        <begin position="1481"/>
        <end position="1491"/>
    </location>
</feature>
<organism evidence="13 14">
    <name type="scientific">Clavelina lepadiformis</name>
    <name type="common">Light-bulb sea squirt</name>
    <name type="synonym">Ascidia lepadiformis</name>
    <dbReference type="NCBI Taxonomy" id="159417"/>
    <lineage>
        <taxon>Eukaryota</taxon>
        <taxon>Metazoa</taxon>
        <taxon>Chordata</taxon>
        <taxon>Tunicata</taxon>
        <taxon>Ascidiacea</taxon>
        <taxon>Aplousobranchia</taxon>
        <taxon>Clavelinidae</taxon>
        <taxon>Clavelina</taxon>
    </lineage>
</organism>
<sequence length="2658" mass="299228">MMPTEGGYARNFFDHALFVLLWKNLILKKSSPWVTIFELTTPIALFLILVGLRAKEPIKFLQGSYFHPRPLPSAGLVSVLQEFCPSDDGTDKYGYPVHKNSMVGPFLDHVHHVWENNSSAQKNLNFSKALDQFNQAWSNMSKDSNNLNHIFHNNKIRGQHVFQIVKNSEELKRFLINNVSLSSEDATSLLNSTINFKSVFEALDSEDLLLPNMLPKSEQMHRLKRSVPFFVPFSNLFDDNEKPLRTSSDLIKHSQYKPSKSAINSLLQSALYKGIFTHSSNWKEKQGKVAQLTALEHILLQPHVLRSLVCQSHYDILKMPESANKTLQNNVTDALCNEDNDKFDLLSQELLSQINNSALLEDITDETNDYAPAVDGNYIKALEAVIHDLDELRKLETFVNSLAEIAKIVPKNSCASFEHPNTSDTSSVHNVTCDKATNGSVPFQNYTTIVPPPPTTTEAPPRKSNPSRDYLGLWLSIQPLICGLKKKFDLKTLTNSNVSKEHLTWAQKHNLGLLLHVLTSNPKILYAPNNTQVDQVIKNANTSFAIIDNITRAGDMWRNMSKEIRKNLNSKTVTETLNFFQNLQGAYRRNPDLVSNLTLGNPVLQHFVLDNQTLPNRTHIEKQLDEIDNAACGWKTFVSGISINWFKGFSTENDAVLYATSEAYHDNATVFATLVFEVDKEGNLPSHVKYKIRQNASFTQDTTLIRLSYWRPEPYAWNFLYYMFGFVWLQDVIERAIIWFHVGHDVVSPGAYVHEMPYPCFRYDAFTMNLEHILPLAMIISWVYTVAMFVQHIVYEKERRLKEVMKIMGLSNGIHWLAWFISIFLQLEVTVTVIALLLKYGVLPHMDYGGVLPKSNFLIIWLFFTVYAAATIMFCFLVSVLFSKAKVASACSGIIYFMSYLPFAYMSIQEFVLHESISSLAKNFGSLLSTTAFGLGAKYFAVYELSGYGIQWDNLAQSPIEGDTFSLQQSMFMLAVDFVVYAFLTWYIEAVFPGQYGLPRPWYFPMTWSYWMGHGGTESECPSPRSLWQRLFQPTGWSIMEEDQAVAIDNHQQDANIEPEPVHLKLGVSIQKLTKIYKRRGKKAVDRLSLNFYENQITSFLGHNGAGKTTTLSILTGLFPPTSGTAYVYDCDIRNDMLNIRKSLGMCPQHNALFDVLTVQEHLWFYARLKGVGSETILKEMDQFLIDVGLEEKRKSKVNTLSGGMKRKLSVAIAFVGGSRTVILDEPTAGVDPYARRAIWDLIIKYKEGRTILLSTHHMDEADLLGDRIAIISNGKLQCCGSSLFLKSMYGEGYSLTLLKKIQPNSENIADSSHGPQEPSNENEVTQDKLTKFVHRHVPTALVTYDSANQTSYNLPFEAARKGCFHHLFEELPRNMEKLNVSSYGLSDTTLEEVFLKVDEKNRWESESSSLPEKGDKLGMSPSRSSLKSSSSLTGRLNQDSHQVSSSSQSSPGCSYSSSLSTSDGATSFKSSAPAQGYLPPQTSMLTPTSGENRDTEIALEWLNSAPVKDSYDVAEHREDDDEAMLLDFAFGDSSFTHHLSDLERKTTTGLHPTPLNPVPETVESIPNDDDDVPLLDLNEEGQMNEGQGSYELSSHVHNIRILQGLLMKRFHYARRNRKAIFYQIMLPALFVIIAMTVALTVPKPGDPPPILLSPSQYHNLTQPRGNFIPYSDQSVIYPLHGEKRDDAGPGDLIDTFWLASGVGATCVLKSDSTFNFDLNVTLNSAASGDMQLVLKYFNPECQSSFTRGIPLSQFVPPTNPKVTPGSNMSEALDKDTPCKCAADGNSYVCREGYGESVKTRKVVTGDRLVDVTGEEPILPYLKYTTDDYRLHRYGALSLGEIKDGVKENFPGWPSPLRKIAVRDAAQVIYNHKGYHSMPIYLNVFNNALLRANLPKSKGNPAAYGITVTNHPMNKTAGALSLDFLRSGSDVIIAIFIIVAMSFVPASFLVFLVAEKQSRAKHLQFISGTGPVTYWLANYLWDMLNYLFPALLCIMILQLFDLPAYTRGENAYAVVALFLLYGWSMTPMMYPASFYFTVPSTAYVCLIVLNLFFGITTVVTTFMIAQFRDDNHLLALNEKLEIAFLLFPNYNLGKGLMDLTFIEYMNEYYTKIGQLDKVQSPFAWKLITRQLVAMVIEGVVFFLITLLFEVRFFTRRSRSKDSSTRSRSLRREDVDVANERHRVEQMREHPEPDEMIIVDNMSKVYSKKQGRVLAVDGLSFSVGRGECFGLLGVNGAGKTTTFHVITGASDVTQGDIKVAGHNIATGRARERLSAQQATGYCPQFDALFNELTTTEHILLYARLRGIPHKDEKRVADWAIKKLDLLRHKDKIAGELSGGNRRKLSVAIALVGYPSVVLLDEPTAGMDPGARRFLWDLILDVTKSGRAVLLTSHSMEECEVLCGRIAIMVNGKFECVGPTQHLKTRFGDGYMVSVRSQQPDKVVQVFGDEFPDAVLKEQHYHKAVFQLSFAQDDGSSSLARVFQLLEDRREDLKVEDYSVSQTTLDDVFINFAKRQRSRIEENKSSFRKWKDRFLSLKSRVFGHAQLSPRSASREDYPNSMSRSNLNLRGSPSNATVESDGSEPDELEGEDQPLYNFNQSMASIAGNFSFSESLSSGLMTGMFKNDKSCMLCDKFSYQWCQVFGKVELDRCNHSKIIEIS</sequence>
<proteinExistence type="inferred from homology"/>
<dbReference type="InterPro" id="IPR027417">
    <property type="entry name" value="P-loop_NTPase"/>
</dbReference>
<dbReference type="InterPro" id="IPR026082">
    <property type="entry name" value="ABCA"/>
</dbReference>
<evidence type="ECO:0000256" key="8">
    <source>
        <dbReference type="ARBA" id="ARBA00022989"/>
    </source>
</evidence>
<evidence type="ECO:0000256" key="11">
    <source>
        <dbReference type="SAM" id="Phobius"/>
    </source>
</evidence>
<feature type="transmembrane region" description="Helical" evidence="11">
    <location>
        <begin position="33"/>
        <end position="52"/>
    </location>
</feature>
<feature type="region of interest" description="Disordered" evidence="10">
    <location>
        <begin position="1402"/>
        <end position="1492"/>
    </location>
</feature>
<feature type="transmembrane region" description="Helical" evidence="11">
    <location>
        <begin position="2131"/>
        <end position="2150"/>
    </location>
</feature>
<feature type="compositionally biased region" description="Acidic residues" evidence="10">
    <location>
        <begin position="2578"/>
        <end position="2589"/>
    </location>
</feature>
<keyword evidence="14" id="KW-1185">Reference proteome</keyword>
<keyword evidence="9 11" id="KW-0472">Membrane</keyword>
<dbReference type="EMBL" id="CAWYQH010000001">
    <property type="protein sequence ID" value="CAK8671315.1"/>
    <property type="molecule type" value="Genomic_DNA"/>
</dbReference>
<dbReference type="InterPro" id="IPR003439">
    <property type="entry name" value="ABC_transporter-like_ATP-bd"/>
</dbReference>
<feature type="transmembrane region" description="Helical" evidence="11">
    <location>
        <begin position="2042"/>
        <end position="2065"/>
    </location>
</feature>
<dbReference type="InterPro" id="IPR017871">
    <property type="entry name" value="ABC_transporter-like_CS"/>
</dbReference>
<dbReference type="InterPro" id="IPR003593">
    <property type="entry name" value="AAA+_ATPase"/>
</dbReference>
<protein>
    <recommendedName>
        <fullName evidence="12">ABC transporter domain-containing protein</fullName>
    </recommendedName>
</protein>
<feature type="transmembrane region" description="Helical" evidence="11">
    <location>
        <begin position="1975"/>
        <end position="1999"/>
    </location>
</feature>
<feature type="region of interest" description="Disordered" evidence="10">
    <location>
        <begin position="1547"/>
        <end position="1568"/>
    </location>
</feature>
<evidence type="ECO:0000256" key="4">
    <source>
        <dbReference type="ARBA" id="ARBA00022692"/>
    </source>
</evidence>
<keyword evidence="5" id="KW-0677">Repeat</keyword>
<evidence type="ECO:0000256" key="10">
    <source>
        <dbReference type="SAM" id="MobiDB-lite"/>
    </source>
</evidence>
<feature type="region of interest" description="Disordered" evidence="10">
    <location>
        <begin position="2545"/>
        <end position="2589"/>
    </location>
</feature>
<feature type="region of interest" description="Disordered" evidence="10">
    <location>
        <begin position="444"/>
        <end position="465"/>
    </location>
</feature>
<dbReference type="PANTHER" id="PTHR19229:SF36">
    <property type="entry name" value="ATP-BINDING CASSETTE SUB-FAMILY A MEMBER 2"/>
    <property type="match status" value="1"/>
</dbReference>
<dbReference type="CDD" id="cd03263">
    <property type="entry name" value="ABC_subfamily_A"/>
    <property type="match status" value="2"/>
</dbReference>
<keyword evidence="3" id="KW-0813">Transport</keyword>
<keyword evidence="4 11" id="KW-0812">Transmembrane</keyword>
<dbReference type="Gene3D" id="3.40.50.300">
    <property type="entry name" value="P-loop containing nucleotide triphosphate hydrolases"/>
    <property type="match status" value="2"/>
</dbReference>
<evidence type="ECO:0000313" key="14">
    <source>
        <dbReference type="Proteomes" id="UP001642483"/>
    </source>
</evidence>
<reference evidence="13 14" key="1">
    <citation type="submission" date="2024-02" db="EMBL/GenBank/DDBJ databases">
        <authorList>
            <person name="Daric V."/>
            <person name="Darras S."/>
        </authorList>
    </citation>
    <scope>NUCLEOTIDE SEQUENCE [LARGE SCALE GENOMIC DNA]</scope>
</reference>
<accession>A0ABP0EVA4</accession>
<evidence type="ECO:0000256" key="5">
    <source>
        <dbReference type="ARBA" id="ARBA00022737"/>
    </source>
</evidence>
<keyword evidence="8 11" id="KW-1133">Transmembrane helix</keyword>
<feature type="compositionally biased region" description="Polar residues" evidence="10">
    <location>
        <begin position="1307"/>
        <end position="1324"/>
    </location>
</feature>
<feature type="compositionally biased region" description="Polar residues" evidence="10">
    <location>
        <begin position="1464"/>
        <end position="1474"/>
    </location>
</feature>
<dbReference type="Pfam" id="PF23321">
    <property type="entry name" value="R1_ABCA1"/>
    <property type="match status" value="1"/>
</dbReference>
<evidence type="ECO:0000256" key="6">
    <source>
        <dbReference type="ARBA" id="ARBA00022741"/>
    </source>
</evidence>
<gene>
    <name evidence="13" type="ORF">CVLEPA_LOCUS367</name>
</gene>
<dbReference type="Pfam" id="PF00005">
    <property type="entry name" value="ABC_tran"/>
    <property type="match status" value="2"/>
</dbReference>
<comment type="similarity">
    <text evidence="2">Belongs to the ABC transporter superfamily. ABCA family.</text>
</comment>
<dbReference type="SMART" id="SM00382">
    <property type="entry name" value="AAA"/>
    <property type="match status" value="2"/>
</dbReference>
<comment type="caution">
    <text evidence="13">The sequence shown here is derived from an EMBL/GenBank/DDBJ whole genome shotgun (WGS) entry which is preliminary data.</text>
</comment>
<dbReference type="InterPro" id="IPR013525">
    <property type="entry name" value="ABC2_TM"/>
</dbReference>
<evidence type="ECO:0000256" key="9">
    <source>
        <dbReference type="ARBA" id="ARBA00023136"/>
    </source>
</evidence>
<feature type="transmembrane region" description="Helical" evidence="11">
    <location>
        <begin position="773"/>
        <end position="795"/>
    </location>
</feature>
<feature type="transmembrane region" description="Helical" evidence="11">
    <location>
        <begin position="971"/>
        <end position="992"/>
    </location>
</feature>
<feature type="transmembrane region" description="Helical" evidence="11">
    <location>
        <begin position="1931"/>
        <end position="1954"/>
    </location>
</feature>
<feature type="compositionally biased region" description="Low complexity" evidence="10">
    <location>
        <begin position="1421"/>
        <end position="1432"/>
    </location>
</feature>
<feature type="transmembrane region" description="Helical" evidence="11">
    <location>
        <begin position="858"/>
        <end position="880"/>
    </location>
</feature>
<feature type="region of interest" description="Disordered" evidence="10">
    <location>
        <begin position="1307"/>
        <end position="1326"/>
    </location>
</feature>
<dbReference type="Proteomes" id="UP001642483">
    <property type="component" value="Unassembled WGS sequence"/>
</dbReference>
<dbReference type="PROSITE" id="PS50893">
    <property type="entry name" value="ABC_TRANSPORTER_2"/>
    <property type="match status" value="2"/>
</dbReference>
<feature type="transmembrane region" description="Helical" evidence="11">
    <location>
        <begin position="1620"/>
        <end position="1642"/>
    </location>
</feature>
<comment type="subcellular location">
    <subcellularLocation>
        <location evidence="1">Membrane</location>
        <topology evidence="1">Multi-pass membrane protein</topology>
    </subcellularLocation>
</comment>
<feature type="compositionally biased region" description="Low complexity" evidence="10">
    <location>
        <begin position="1440"/>
        <end position="1463"/>
    </location>
</feature>
<feature type="domain" description="ABC transporter" evidence="12">
    <location>
        <begin position="1068"/>
        <end position="1299"/>
    </location>
</feature>
<evidence type="ECO:0000259" key="12">
    <source>
        <dbReference type="PROSITE" id="PS50893"/>
    </source>
</evidence>
<feature type="transmembrane region" description="Helical" evidence="11">
    <location>
        <begin position="2011"/>
        <end position="2030"/>
    </location>
</feature>
<dbReference type="Pfam" id="PF12698">
    <property type="entry name" value="ABC2_membrane_3"/>
    <property type="match status" value="2"/>
</dbReference>
<evidence type="ECO:0000256" key="3">
    <source>
        <dbReference type="ARBA" id="ARBA00022448"/>
    </source>
</evidence>
<evidence type="ECO:0000256" key="2">
    <source>
        <dbReference type="ARBA" id="ARBA00008869"/>
    </source>
</evidence>
<dbReference type="PANTHER" id="PTHR19229">
    <property type="entry name" value="ATP-BINDING CASSETTE TRANSPORTER SUBFAMILY A ABCA"/>
    <property type="match status" value="1"/>
</dbReference>
<feature type="domain" description="ABC transporter" evidence="12">
    <location>
        <begin position="2196"/>
        <end position="2434"/>
    </location>
</feature>
<evidence type="ECO:0000256" key="7">
    <source>
        <dbReference type="ARBA" id="ARBA00022840"/>
    </source>
</evidence>